<accession>A0A178K7G5</accession>
<reference evidence="3 4" key="1">
    <citation type="submission" date="2016-03" db="EMBL/GenBank/DDBJ databases">
        <title>Photobacterium proteolyticum sp. nov. a protease producing bacterium isolated from ocean sediments of Laizhou Bay.</title>
        <authorList>
            <person name="Li Y."/>
        </authorList>
    </citation>
    <scope>NUCLEOTIDE SEQUENCE [LARGE SCALE GENOMIC DNA]</scope>
    <source>
        <strain evidence="3 4">R-40508</strain>
    </source>
</reference>
<dbReference type="RefSeq" id="WP_068333692.1">
    <property type="nucleotide sequence ID" value="NZ_LVHF01000029.1"/>
</dbReference>
<evidence type="ECO:0000259" key="2">
    <source>
        <dbReference type="Pfam" id="PF12969"/>
    </source>
</evidence>
<evidence type="ECO:0000313" key="4">
    <source>
        <dbReference type="Proteomes" id="UP000078503"/>
    </source>
</evidence>
<sequence>MKMTGFIPFFVFSVFICGNVFANEEIKWKVSESGDLFNRAREFQRQIEKPEEVTQILQSKNVSVVGDNITEHVKEIWFYPSSRDIGNHADHSIYFNDRVERLTIISASSIDKQGSIKSIEASSLQILDTDNYRSFTDDKEVVLTIPGLSEGSLAVIEYEISSDRLKLQGDWSQIFYTQGRYPIANLDINVSWQLDEPLYWSSNSNNVECNQTESQLYCTGQDIAAFKNDKAIFWRDYIGQVAIGESKEWQQVVSIINDEVNSALSDTTGLEALLEQIIGDNKNIEDQIKLIHEFVARDIRYVSMSELGHTITPHDIASIIKNRYGDCKDKSALLHALLERIGIESYPVLIATDRTRADQLIIPTFRYFDHIVMCFDYLGKQYCLDATDQDTFWKFTPSWIQNKVSLVLKSNQQPSQILNNKYRWKMHVSTSVEFDLLGGQEEHQKRTYYGEYASSYRRLLLQKSPSERDEWLTQQYHNEVSTYADPQFNIVKLANMAPELVIKSEAKLSPFLDVKSDLIYEENDAWLKDELELLRLDNKHYEEHFPGLKIQSEYVYDLSEIWKIQKVSPTLRFDHKFGSMHREIHVTDDGKLKIATFLLIPQQLIKASEIQSFNHFLDVMRRESLIQFKGKLAESSA</sequence>
<dbReference type="AlphaFoldDB" id="A0A178K7G5"/>
<organism evidence="3 4">
    <name type="scientific">Photobacterium jeanii</name>
    <dbReference type="NCBI Taxonomy" id="858640"/>
    <lineage>
        <taxon>Bacteria</taxon>
        <taxon>Pseudomonadati</taxon>
        <taxon>Pseudomonadota</taxon>
        <taxon>Gammaproteobacteria</taxon>
        <taxon>Vibrionales</taxon>
        <taxon>Vibrionaceae</taxon>
        <taxon>Photobacterium</taxon>
    </lineage>
</organism>
<dbReference type="Gene3D" id="2.60.40.3140">
    <property type="match status" value="1"/>
</dbReference>
<protein>
    <recommendedName>
        <fullName evidence="5">DUF3857 domain-containing protein</fullName>
    </recommendedName>
</protein>
<evidence type="ECO:0000259" key="1">
    <source>
        <dbReference type="Pfam" id="PF01841"/>
    </source>
</evidence>
<gene>
    <name evidence="3" type="ORF">A3K86_16675</name>
</gene>
<dbReference type="InterPro" id="IPR002931">
    <property type="entry name" value="Transglutaminase-like"/>
</dbReference>
<proteinExistence type="predicted"/>
<feature type="domain" description="Transglutaminase-like" evidence="1">
    <location>
        <begin position="272"/>
        <end position="346"/>
    </location>
</feature>
<evidence type="ECO:0008006" key="5">
    <source>
        <dbReference type="Google" id="ProtNLM"/>
    </source>
</evidence>
<comment type="caution">
    <text evidence="3">The sequence shown here is derived from an EMBL/GenBank/DDBJ whole genome shotgun (WGS) entry which is preliminary data.</text>
</comment>
<dbReference type="EMBL" id="LVHF01000029">
    <property type="protein sequence ID" value="OAN13288.1"/>
    <property type="molecule type" value="Genomic_DNA"/>
</dbReference>
<dbReference type="Pfam" id="PF12969">
    <property type="entry name" value="DUF3857"/>
    <property type="match status" value="1"/>
</dbReference>
<dbReference type="Pfam" id="PF01841">
    <property type="entry name" value="Transglut_core"/>
    <property type="match status" value="1"/>
</dbReference>
<name>A0A178K7G5_9GAMM</name>
<evidence type="ECO:0000313" key="3">
    <source>
        <dbReference type="EMBL" id="OAN13288.1"/>
    </source>
</evidence>
<dbReference type="Proteomes" id="UP000078503">
    <property type="component" value="Unassembled WGS sequence"/>
</dbReference>
<dbReference type="InterPro" id="IPR024618">
    <property type="entry name" value="DUF3857"/>
</dbReference>
<feature type="domain" description="DUF3857" evidence="2">
    <location>
        <begin position="87"/>
        <end position="214"/>
    </location>
</feature>
<dbReference type="SUPFAM" id="SSF54001">
    <property type="entry name" value="Cysteine proteinases"/>
    <property type="match status" value="1"/>
</dbReference>
<dbReference type="STRING" id="858640.A3K86_16675"/>
<dbReference type="Gene3D" id="3.10.620.30">
    <property type="match status" value="1"/>
</dbReference>
<dbReference type="InterPro" id="IPR038765">
    <property type="entry name" value="Papain-like_cys_pep_sf"/>
</dbReference>
<dbReference type="OrthoDB" id="8595007at2"/>
<keyword evidence="4" id="KW-1185">Reference proteome</keyword>